<dbReference type="Pfam" id="PF02931">
    <property type="entry name" value="Neur_chan_LBD"/>
    <property type="match status" value="1"/>
</dbReference>
<feature type="signal peptide" evidence="1">
    <location>
        <begin position="1"/>
        <end position="25"/>
    </location>
</feature>
<evidence type="ECO:0000313" key="4">
    <source>
        <dbReference type="WBParaSite" id="EEL_0001026901-mRNA-1"/>
    </source>
</evidence>
<protein>
    <submittedName>
        <fullName evidence="4">Neur_chan_LBD domain-containing protein</fullName>
    </submittedName>
</protein>
<dbReference type="GO" id="GO:0005230">
    <property type="term" value="F:extracellular ligand-gated monoatomic ion channel activity"/>
    <property type="evidence" value="ECO:0007669"/>
    <property type="project" value="InterPro"/>
</dbReference>
<dbReference type="InterPro" id="IPR006202">
    <property type="entry name" value="Neur_chan_lig-bd"/>
</dbReference>
<evidence type="ECO:0000313" key="3">
    <source>
        <dbReference type="Proteomes" id="UP000050640"/>
    </source>
</evidence>
<dbReference type="InterPro" id="IPR036734">
    <property type="entry name" value="Neur_chan_lig-bd_sf"/>
</dbReference>
<feature type="chain" id="PRO_5006448048" evidence="1">
    <location>
        <begin position="26"/>
        <end position="491"/>
    </location>
</feature>
<reference evidence="4" key="1">
    <citation type="submission" date="2017-02" db="UniProtKB">
        <authorList>
            <consortium name="WormBaseParasite"/>
        </authorList>
    </citation>
    <scope>IDENTIFICATION</scope>
</reference>
<keyword evidence="3" id="KW-1185">Reference proteome</keyword>
<evidence type="ECO:0000256" key="1">
    <source>
        <dbReference type="SAM" id="SignalP"/>
    </source>
</evidence>
<dbReference type="WBParaSite" id="EEL_0001026901-mRNA-1">
    <property type="protein sequence ID" value="EEL_0001026901-mRNA-1"/>
    <property type="gene ID" value="EEL_0001026901"/>
</dbReference>
<keyword evidence="1" id="KW-0732">Signal</keyword>
<dbReference type="STRING" id="1147741.A0A0R3S647"/>
<accession>A0A0R3S647</accession>
<organism evidence="3 4">
    <name type="scientific">Elaeophora elaphi</name>
    <dbReference type="NCBI Taxonomy" id="1147741"/>
    <lineage>
        <taxon>Eukaryota</taxon>
        <taxon>Metazoa</taxon>
        <taxon>Ecdysozoa</taxon>
        <taxon>Nematoda</taxon>
        <taxon>Chromadorea</taxon>
        <taxon>Rhabditida</taxon>
        <taxon>Spirurina</taxon>
        <taxon>Spiruromorpha</taxon>
        <taxon>Filarioidea</taxon>
        <taxon>Onchocercidae</taxon>
        <taxon>Elaeophora</taxon>
    </lineage>
</organism>
<evidence type="ECO:0000259" key="2">
    <source>
        <dbReference type="Pfam" id="PF02931"/>
    </source>
</evidence>
<sequence>MKSKYFFVFFAWIIAEVNLSHKSLAQNTNQSELWINTTYQAEDVGIRCEKLPQCEAWKLWWKLQVGLLINYMLCGDLTPTTEIIDLLISRKVEVSLNNEVQLEKFGLPKYLFSKYKFKIVHINFKKVCGNYSRYVLIDSISAAKKRGIDLSEICSNYEDQKKTLSAENNDDIESYFSTSYFQERKCEADNYASYTLSYLDECYKCRELETNKPNVFFTIKKDNNFQRMKRSLLMPSEGIRIINPRAEITYQVSATFQQIASVIVVRNQKVADFYKLGEMASVFEFHKGLRIDLEKVCAPEQFDDDADDINKVKEILQNWNEMESDDKKAKKNGSNPTMFFKRGIQLGYILSVFDSDIMAKIVPLSASFLMPFLDKSHYDFRSPPIIPEGKITEVFFGMLIQSMSNFDQSTMDYDMDIWLRMAWHDRRLAHHFDRPILVNDEITLKKIWRPAPFFQNAKEAEYHRMTTLNFWMYIFPNGEIFFETQYVHFLL</sequence>
<feature type="domain" description="Neurotransmitter-gated ion-channel ligand-binding" evidence="2">
    <location>
        <begin position="376"/>
        <end position="484"/>
    </location>
</feature>
<dbReference type="AlphaFoldDB" id="A0A0R3S647"/>
<name>A0A0R3S647_9BILA</name>
<dbReference type="SUPFAM" id="SSF63712">
    <property type="entry name" value="Nicotinic receptor ligand binding domain-like"/>
    <property type="match status" value="1"/>
</dbReference>
<dbReference type="Gene3D" id="2.70.170.10">
    <property type="entry name" value="Neurotransmitter-gated ion-channel ligand-binding domain"/>
    <property type="match status" value="1"/>
</dbReference>
<dbReference type="GO" id="GO:0016020">
    <property type="term" value="C:membrane"/>
    <property type="evidence" value="ECO:0007669"/>
    <property type="project" value="InterPro"/>
</dbReference>
<proteinExistence type="predicted"/>
<dbReference type="Proteomes" id="UP000050640">
    <property type="component" value="Unplaced"/>
</dbReference>